<dbReference type="eggNOG" id="ENOG502QPQD">
    <property type="taxonomic scope" value="Eukaryota"/>
</dbReference>
<dbReference type="Ensembl" id="ENSLACT00000007066.1">
    <property type="protein sequence ID" value="ENSLACP00000007007.1"/>
    <property type="gene ID" value="ENSLACG00000006221.1"/>
</dbReference>
<dbReference type="EMBL" id="AFYH01157696">
    <property type="status" value="NOT_ANNOTATED_CDS"/>
    <property type="molecule type" value="Genomic_DNA"/>
</dbReference>
<feature type="domain" description="DUF4371" evidence="1">
    <location>
        <begin position="59"/>
        <end position="292"/>
    </location>
</feature>
<dbReference type="Proteomes" id="UP000008672">
    <property type="component" value="Unassembled WGS sequence"/>
</dbReference>
<dbReference type="AlphaFoldDB" id="H3ABI6"/>
<dbReference type="InParanoid" id="H3ABI6"/>
<evidence type="ECO:0000259" key="1">
    <source>
        <dbReference type="Pfam" id="PF14291"/>
    </source>
</evidence>
<dbReference type="GeneTree" id="ENSGT00940000154356"/>
<evidence type="ECO:0000313" key="3">
    <source>
        <dbReference type="Proteomes" id="UP000008672"/>
    </source>
</evidence>
<organism evidence="2 3">
    <name type="scientific">Latimeria chalumnae</name>
    <name type="common">Coelacanth</name>
    <dbReference type="NCBI Taxonomy" id="7897"/>
    <lineage>
        <taxon>Eukaryota</taxon>
        <taxon>Metazoa</taxon>
        <taxon>Chordata</taxon>
        <taxon>Craniata</taxon>
        <taxon>Vertebrata</taxon>
        <taxon>Euteleostomi</taxon>
        <taxon>Coelacanthiformes</taxon>
        <taxon>Coelacanthidae</taxon>
        <taxon>Latimeria</taxon>
    </lineage>
</organism>
<dbReference type="OMA" id="KCHESSP"/>
<accession>H3ABI6</accession>
<dbReference type="PANTHER" id="PTHR45749:SF35">
    <property type="entry name" value="AC-LIKE TRANSPOSASE-RELATED"/>
    <property type="match status" value="1"/>
</dbReference>
<reference evidence="2" key="2">
    <citation type="submission" date="2025-08" db="UniProtKB">
        <authorList>
            <consortium name="Ensembl"/>
        </authorList>
    </citation>
    <scope>IDENTIFICATION</scope>
</reference>
<name>H3ABI6_LATCH</name>
<reference evidence="2" key="3">
    <citation type="submission" date="2025-09" db="UniProtKB">
        <authorList>
            <consortium name="Ensembl"/>
        </authorList>
    </citation>
    <scope>IDENTIFICATION</scope>
</reference>
<dbReference type="HOGENOM" id="CLU_006175_1_4_1"/>
<dbReference type="InterPro" id="IPR025398">
    <property type="entry name" value="DUF4371"/>
</dbReference>
<proteinExistence type="predicted"/>
<dbReference type="STRING" id="7897.ENSLACP00000007007"/>
<dbReference type="PANTHER" id="PTHR45749">
    <property type="match status" value="1"/>
</dbReference>
<sequence length="360" mass="42002">LDFAFPKGKDGRRFTNNLRYRTLVDGERIQRSWFMYSKKNKQTTYCFCCKLFSSKNQKLMSEGLCDWVNISALLKCHESSPEHIKHMQCWKELEIRIKKGKTIYQSEMCLFEAERKYWRDVLMCLILIVQSLAERNLAFHGSSGSETSYMPNNGNFLKEVELLPKFDPVMEQHVGRVQRGMSHTHYLGKDIQTELIEAVSKRMLQKIMTQVKEPKYHSIILDCTPDVSHQEQMSVIIRIVAVDRKPEIKHFLGFLVMHETTGLSLSNAILEKFEELNIPFADVAKLSHDAASFFGYLQKLYNFFSAATQRRAVLCHHVNVKLKSWSKTRWESRDKSIEAVRFQAAEVREALLEVREKCTD</sequence>
<evidence type="ECO:0000313" key="2">
    <source>
        <dbReference type="Ensembl" id="ENSLACP00000007007.1"/>
    </source>
</evidence>
<protein>
    <recommendedName>
        <fullName evidence="1">DUF4371 domain-containing protein</fullName>
    </recommendedName>
</protein>
<keyword evidence="3" id="KW-1185">Reference proteome</keyword>
<reference evidence="3" key="1">
    <citation type="submission" date="2011-08" db="EMBL/GenBank/DDBJ databases">
        <title>The draft genome of Latimeria chalumnae.</title>
        <authorList>
            <person name="Di Palma F."/>
            <person name="Alfoldi J."/>
            <person name="Johnson J."/>
            <person name="Berlin A."/>
            <person name="Gnerre S."/>
            <person name="Jaffe D."/>
            <person name="MacCallum I."/>
            <person name="Young S."/>
            <person name="Walker B.J."/>
            <person name="Lander E."/>
            <person name="Lindblad-Toh K."/>
        </authorList>
    </citation>
    <scope>NUCLEOTIDE SEQUENCE [LARGE SCALE GENOMIC DNA]</scope>
    <source>
        <strain evidence="3">Wild caught</strain>
    </source>
</reference>
<dbReference type="Pfam" id="PF14291">
    <property type="entry name" value="DUF4371"/>
    <property type="match status" value="1"/>
</dbReference>